<gene>
    <name evidence="2" type="ORF">LMG3328_01892</name>
</gene>
<dbReference type="AlphaFoldDB" id="A0A2M9GSC6"/>
<reference evidence="2 3" key="1">
    <citation type="submission" date="2020-04" db="EMBL/GenBank/DDBJ databases">
        <authorList>
            <person name="De Canck E."/>
        </authorList>
    </citation>
    <scope>NUCLEOTIDE SEQUENCE [LARGE SCALE GENOMIC DNA]</scope>
    <source>
        <strain evidence="2 3">LMG 3328</strain>
    </source>
</reference>
<sequence>MADDVKSCGKKRSSIDCEEDCPFHRIGLPIMPLRYAVLRSDDTSPALAGDMLLPEMAERPLGDGARYGVRLLRPGYLYVYDEARSELKGYYVNENSTLYNFDLDKPVEACDRTFTCTMDHQAKASLLTIPDARKATYVWLAFSDVQWTKDICKAHKGRKGAEMRQRHMFKFDVQAWLNSGRHASAKSIKTLNDTAADYVMYRRTGVEEFEKKRFLGWSTVGYYDSSRWMGGMIQDAAEAFQPGKGLLLALPDSTGILQDLARLMRMRFDDFVSNPQDVRPLTVSKSIESLSEIIMQSAESDFLRQRGDEANNHAVYGTSTPNMGAGPGGSGAGGLAVAQLLMDWINPDNRKERMAQAENYRHPTEQERQTVRWDAWKKYFDNYDENARRAWQKDFDERLTKFDAATIVPMAKAHVAWLTCEKTGESFQCNYDVKNADSGEVYQTVLALCIDGTQDKRVCFKQYADWLQGDPTDTRNLLLRAMFHNQDFVVSKVVEAHEAALDWKAIPWGNLHEAYKTGLKVLSEGQMDKTARLLEQIMGPVVHVLRLGVDSSIARKLAMYLGLLARQNVVIVEVEGGKKTFRAALIRELLRQHGGKVDMRQMERAVADELRRLEVRGEQLEGSDKKRWFMMVDRDAAGRVPTDMRAGDRARALAQATMTIEEYEAKELSRWRTAINTDVRVGVVGCLFQTVAVYKLWSDLESAMPHERGDASWKFVVGIAAAGGSVADVLGTALKGRQAAGMRLGMGLGIETTSTLLVRWGGRIGVVTGIIMAVFDFKSSKDQFMIEKNGLMGGLYLASGILSLVVIGAFALSYTVVGLIAAVFLIIVAVLIEKFKGNKIDEWLKRCLWGKLQGVSGADYYYGVQQEVNSLRVALGGS</sequence>
<name>A0A2M9GSC6_9BURK</name>
<dbReference type="NCBIfam" id="NF041559">
    <property type="entry name" value="BTH_I2691_fam"/>
    <property type="match status" value="1"/>
</dbReference>
<dbReference type="RefSeq" id="WP_068952292.1">
    <property type="nucleotide sequence ID" value="NZ_CADILE010000004.1"/>
</dbReference>
<proteinExistence type="predicted"/>
<accession>A0A2M9GSC6</accession>
<evidence type="ECO:0000259" key="1">
    <source>
        <dbReference type="Pfam" id="PF20249"/>
    </source>
</evidence>
<feature type="domain" description="Toxin VasX N-terminal region" evidence="1">
    <location>
        <begin position="21"/>
        <end position="177"/>
    </location>
</feature>
<dbReference type="Proteomes" id="UP000494122">
    <property type="component" value="Unassembled WGS sequence"/>
</dbReference>
<organism evidence="2 3">
    <name type="scientific">Achromobacter ruhlandii</name>
    <dbReference type="NCBI Taxonomy" id="72557"/>
    <lineage>
        <taxon>Bacteria</taxon>
        <taxon>Pseudomonadati</taxon>
        <taxon>Pseudomonadota</taxon>
        <taxon>Betaproteobacteria</taxon>
        <taxon>Burkholderiales</taxon>
        <taxon>Alcaligenaceae</taxon>
        <taxon>Achromobacter</taxon>
    </lineage>
</organism>
<dbReference type="InterPro" id="IPR048126">
    <property type="entry name" value="Toxin_VasX"/>
</dbReference>
<dbReference type="Pfam" id="PF20249">
    <property type="entry name" value="VasX_N"/>
    <property type="match status" value="1"/>
</dbReference>
<dbReference type="EMBL" id="CADILE010000004">
    <property type="protein sequence ID" value="CAB3853207.1"/>
    <property type="molecule type" value="Genomic_DNA"/>
</dbReference>
<protein>
    <recommendedName>
        <fullName evidence="1">Toxin VasX N-terminal region domain-containing protein</fullName>
    </recommendedName>
</protein>
<dbReference type="CDD" id="cd20707">
    <property type="entry name" value="MIX_III"/>
    <property type="match status" value="1"/>
</dbReference>
<dbReference type="InterPro" id="IPR046864">
    <property type="entry name" value="VasX_N"/>
</dbReference>
<evidence type="ECO:0000313" key="2">
    <source>
        <dbReference type="EMBL" id="CAB3853207.1"/>
    </source>
</evidence>
<evidence type="ECO:0000313" key="3">
    <source>
        <dbReference type="Proteomes" id="UP000494122"/>
    </source>
</evidence>